<gene>
    <name evidence="2" type="ORF">AAFF_G00019540</name>
</gene>
<sequence length="120" mass="13128">MTLWAEAGRSGPHPPHSGRRSGHAAAPRHTNEPSQGRGYPSGARPPARRSLKAKGAALVSELDAVQSPAHKAKRERHFRFRPVLFSNGAVDSGSSNAERLLMRRFGAPCPRCPFRRTSPW</sequence>
<feature type="region of interest" description="Disordered" evidence="1">
    <location>
        <begin position="1"/>
        <end position="52"/>
    </location>
</feature>
<evidence type="ECO:0000256" key="1">
    <source>
        <dbReference type="SAM" id="MobiDB-lite"/>
    </source>
</evidence>
<reference evidence="2" key="1">
    <citation type="journal article" date="2023" name="Science">
        <title>Genome structures resolve the early diversification of teleost fishes.</title>
        <authorList>
            <person name="Parey E."/>
            <person name="Louis A."/>
            <person name="Montfort J."/>
            <person name="Bouchez O."/>
            <person name="Roques C."/>
            <person name="Iampietro C."/>
            <person name="Lluch J."/>
            <person name="Castinel A."/>
            <person name="Donnadieu C."/>
            <person name="Desvignes T."/>
            <person name="Floi Bucao C."/>
            <person name="Jouanno E."/>
            <person name="Wen M."/>
            <person name="Mejri S."/>
            <person name="Dirks R."/>
            <person name="Jansen H."/>
            <person name="Henkel C."/>
            <person name="Chen W.J."/>
            <person name="Zahm M."/>
            <person name="Cabau C."/>
            <person name="Klopp C."/>
            <person name="Thompson A.W."/>
            <person name="Robinson-Rechavi M."/>
            <person name="Braasch I."/>
            <person name="Lecointre G."/>
            <person name="Bobe J."/>
            <person name="Postlethwait J.H."/>
            <person name="Berthelot C."/>
            <person name="Roest Crollius H."/>
            <person name="Guiguen Y."/>
        </authorList>
    </citation>
    <scope>NUCLEOTIDE SEQUENCE</scope>
    <source>
        <strain evidence="2">NC1722</strain>
    </source>
</reference>
<dbReference type="AlphaFoldDB" id="A0AAD7S5I3"/>
<evidence type="ECO:0000313" key="2">
    <source>
        <dbReference type="EMBL" id="KAJ8396377.1"/>
    </source>
</evidence>
<keyword evidence="3" id="KW-1185">Reference proteome</keyword>
<comment type="caution">
    <text evidence="2">The sequence shown here is derived from an EMBL/GenBank/DDBJ whole genome shotgun (WGS) entry which is preliminary data.</text>
</comment>
<dbReference type="EMBL" id="JAINUG010000107">
    <property type="protein sequence ID" value="KAJ8396377.1"/>
    <property type="molecule type" value="Genomic_DNA"/>
</dbReference>
<accession>A0AAD7S5I3</accession>
<organism evidence="2 3">
    <name type="scientific">Aldrovandia affinis</name>
    <dbReference type="NCBI Taxonomy" id="143900"/>
    <lineage>
        <taxon>Eukaryota</taxon>
        <taxon>Metazoa</taxon>
        <taxon>Chordata</taxon>
        <taxon>Craniata</taxon>
        <taxon>Vertebrata</taxon>
        <taxon>Euteleostomi</taxon>
        <taxon>Actinopterygii</taxon>
        <taxon>Neopterygii</taxon>
        <taxon>Teleostei</taxon>
        <taxon>Notacanthiformes</taxon>
        <taxon>Halosauridae</taxon>
        <taxon>Aldrovandia</taxon>
    </lineage>
</organism>
<name>A0AAD7S5I3_9TELE</name>
<dbReference type="Proteomes" id="UP001221898">
    <property type="component" value="Unassembled WGS sequence"/>
</dbReference>
<protein>
    <submittedName>
        <fullName evidence="2">Uncharacterized protein</fullName>
    </submittedName>
</protein>
<evidence type="ECO:0000313" key="3">
    <source>
        <dbReference type="Proteomes" id="UP001221898"/>
    </source>
</evidence>
<proteinExistence type="predicted"/>